<sequence length="466" mass="53754">MPPVTRKRLLTNGSSTDDTKKKKGKTNSKKSVKIAKTRKIKKEPSIVPIPVENGPIFTGYDKELAYLDQLVLSLLRDNKANSVIVCGDAGYGKNKLVENCLNKYPVLKEMPDSEFGKLNVVLFEFDGNLHGKNDLATLRLIGRRLNLLLEKSRQVALEDESEIDLDDGELSNKVAKSIPKIIAQFQYLIKHSPIFRCIIILDNFEVFTYRQQYLLYNLFDLIQQGDSVLIIGLTRRLDCIQLLTSRVQSRLNRRMIHLVAPFKTLEEYTKFCLDYFEKVTKENGQNYQNMDKNQFLSDIEKTYSINHSFDEVKRLIHEHSFVSIKKGDSIVDDGSKGNSSIVLRHDPKVVELTNLTRNELVLLIVTTRHLRNMDKDTFTCKQLYEWANQIQQLKSLKQGHIFKCINKMVELDLLIIAKESRSQSNKNQLWITPWTTLMPNISEFQLTQLIEQVGNKMPAYIKQLLN</sequence>
<gene>
    <name evidence="2" type="ORF">RDWZM_005611</name>
</gene>
<protein>
    <recommendedName>
        <fullName evidence="4">Origin recognition complex subunit 4</fullName>
    </recommendedName>
</protein>
<dbReference type="GO" id="GO:0003688">
    <property type="term" value="F:DNA replication origin binding"/>
    <property type="evidence" value="ECO:0007669"/>
    <property type="project" value="TreeGrafter"/>
</dbReference>
<dbReference type="EMBL" id="JAPWDV010000002">
    <property type="protein sequence ID" value="KAJ6219799.1"/>
    <property type="molecule type" value="Genomic_DNA"/>
</dbReference>
<reference evidence="2" key="1">
    <citation type="submission" date="2022-12" db="EMBL/GenBank/DDBJ databases">
        <title>Genome assemblies of Blomia tropicalis.</title>
        <authorList>
            <person name="Cui Y."/>
        </authorList>
    </citation>
    <scope>NUCLEOTIDE SEQUENCE</scope>
    <source>
        <tissue evidence="2">Adult mites</tissue>
    </source>
</reference>
<dbReference type="InterPro" id="IPR016527">
    <property type="entry name" value="ORC4"/>
</dbReference>
<dbReference type="GO" id="GO:0005664">
    <property type="term" value="C:nuclear origin of replication recognition complex"/>
    <property type="evidence" value="ECO:0007669"/>
    <property type="project" value="TreeGrafter"/>
</dbReference>
<name>A0A9Q0M6C9_BLOTA</name>
<feature type="compositionally biased region" description="Basic residues" evidence="1">
    <location>
        <begin position="21"/>
        <end position="34"/>
    </location>
</feature>
<proteinExistence type="predicted"/>
<dbReference type="Gene3D" id="3.40.50.300">
    <property type="entry name" value="P-loop containing nucleotide triphosphate hydrolases"/>
    <property type="match status" value="1"/>
</dbReference>
<dbReference type="GO" id="GO:0006270">
    <property type="term" value="P:DNA replication initiation"/>
    <property type="evidence" value="ECO:0007669"/>
    <property type="project" value="TreeGrafter"/>
</dbReference>
<evidence type="ECO:0000256" key="1">
    <source>
        <dbReference type="SAM" id="MobiDB-lite"/>
    </source>
</evidence>
<dbReference type="InterPro" id="IPR027417">
    <property type="entry name" value="P-loop_NTPase"/>
</dbReference>
<evidence type="ECO:0000313" key="2">
    <source>
        <dbReference type="EMBL" id="KAJ6219799.1"/>
    </source>
</evidence>
<comment type="caution">
    <text evidence="2">The sequence shown here is derived from an EMBL/GenBank/DDBJ whole genome shotgun (WGS) entry which is preliminary data.</text>
</comment>
<keyword evidence="3" id="KW-1185">Reference proteome</keyword>
<dbReference type="SUPFAM" id="SSF52540">
    <property type="entry name" value="P-loop containing nucleoside triphosphate hydrolases"/>
    <property type="match status" value="1"/>
</dbReference>
<dbReference type="OMA" id="CRKQQTL"/>
<feature type="region of interest" description="Disordered" evidence="1">
    <location>
        <begin position="1"/>
        <end position="34"/>
    </location>
</feature>
<organism evidence="2 3">
    <name type="scientific">Blomia tropicalis</name>
    <name type="common">Mite</name>
    <dbReference type="NCBI Taxonomy" id="40697"/>
    <lineage>
        <taxon>Eukaryota</taxon>
        <taxon>Metazoa</taxon>
        <taxon>Ecdysozoa</taxon>
        <taxon>Arthropoda</taxon>
        <taxon>Chelicerata</taxon>
        <taxon>Arachnida</taxon>
        <taxon>Acari</taxon>
        <taxon>Acariformes</taxon>
        <taxon>Sarcoptiformes</taxon>
        <taxon>Astigmata</taxon>
        <taxon>Glycyphagoidea</taxon>
        <taxon>Echimyopodidae</taxon>
        <taxon>Blomia</taxon>
    </lineage>
</organism>
<dbReference type="PANTHER" id="PTHR12087">
    <property type="entry name" value="ORIGIN RECOGNITION COMPLEX SUBUNIT 4"/>
    <property type="match status" value="1"/>
</dbReference>
<dbReference type="PANTHER" id="PTHR12087:SF0">
    <property type="entry name" value="ORIGIN RECOGNITION COMPLEX SUBUNIT 4"/>
    <property type="match status" value="1"/>
</dbReference>
<dbReference type="Proteomes" id="UP001142055">
    <property type="component" value="Chromosome 2"/>
</dbReference>
<accession>A0A9Q0M6C9</accession>
<evidence type="ECO:0000313" key="3">
    <source>
        <dbReference type="Proteomes" id="UP001142055"/>
    </source>
</evidence>
<evidence type="ECO:0008006" key="4">
    <source>
        <dbReference type="Google" id="ProtNLM"/>
    </source>
</evidence>
<dbReference type="AlphaFoldDB" id="A0A9Q0M6C9"/>